<reference evidence="1" key="1">
    <citation type="submission" date="2020-11" db="EMBL/GenBank/DDBJ databases">
        <authorList>
            <consortium name="DOE Joint Genome Institute"/>
            <person name="Ahrendt S."/>
            <person name="Riley R."/>
            <person name="Andreopoulos W."/>
            <person name="Labutti K."/>
            <person name="Pangilinan J."/>
            <person name="Ruiz-Duenas F.J."/>
            <person name="Barrasa J.M."/>
            <person name="Sanchez-Garcia M."/>
            <person name="Camarero S."/>
            <person name="Miyauchi S."/>
            <person name="Serrano A."/>
            <person name="Linde D."/>
            <person name="Babiker R."/>
            <person name="Drula E."/>
            <person name="Ayuso-Fernandez I."/>
            <person name="Pacheco R."/>
            <person name="Padilla G."/>
            <person name="Ferreira P."/>
            <person name="Barriuso J."/>
            <person name="Kellner H."/>
            <person name="Castanera R."/>
            <person name="Alfaro M."/>
            <person name="Ramirez L."/>
            <person name="Pisabarro A.G."/>
            <person name="Kuo A."/>
            <person name="Tritt A."/>
            <person name="Lipzen A."/>
            <person name="He G."/>
            <person name="Yan M."/>
            <person name="Ng V."/>
            <person name="Cullen D."/>
            <person name="Martin F."/>
            <person name="Rosso M.-N."/>
            <person name="Henrissat B."/>
            <person name="Hibbett D."/>
            <person name="Martinez A.T."/>
            <person name="Grigoriev I.V."/>
        </authorList>
    </citation>
    <scope>NUCLEOTIDE SEQUENCE</scope>
    <source>
        <strain evidence="1">CBS 506.95</strain>
    </source>
</reference>
<dbReference type="Proteomes" id="UP000807306">
    <property type="component" value="Unassembled WGS sequence"/>
</dbReference>
<dbReference type="AlphaFoldDB" id="A0A9P6E3L9"/>
<proteinExistence type="predicted"/>
<dbReference type="EMBL" id="MU157974">
    <property type="protein sequence ID" value="KAF9521918.1"/>
    <property type="molecule type" value="Genomic_DNA"/>
</dbReference>
<comment type="caution">
    <text evidence="1">The sequence shown here is derived from an EMBL/GenBank/DDBJ whole genome shotgun (WGS) entry which is preliminary data.</text>
</comment>
<dbReference type="Gene3D" id="3.80.10.10">
    <property type="entry name" value="Ribonuclease Inhibitor"/>
    <property type="match status" value="1"/>
</dbReference>
<accession>A0A9P6E3L9</accession>
<dbReference type="InterPro" id="IPR032675">
    <property type="entry name" value="LRR_dom_sf"/>
</dbReference>
<protein>
    <submittedName>
        <fullName evidence="1">Uncharacterized protein</fullName>
    </submittedName>
</protein>
<evidence type="ECO:0000313" key="2">
    <source>
        <dbReference type="Proteomes" id="UP000807306"/>
    </source>
</evidence>
<dbReference type="SUPFAM" id="SSF52047">
    <property type="entry name" value="RNI-like"/>
    <property type="match status" value="1"/>
</dbReference>
<gene>
    <name evidence="1" type="ORF">CPB83DRAFT_840880</name>
</gene>
<keyword evidence="2" id="KW-1185">Reference proteome</keyword>
<organism evidence="1 2">
    <name type="scientific">Crepidotus variabilis</name>
    <dbReference type="NCBI Taxonomy" id="179855"/>
    <lineage>
        <taxon>Eukaryota</taxon>
        <taxon>Fungi</taxon>
        <taxon>Dikarya</taxon>
        <taxon>Basidiomycota</taxon>
        <taxon>Agaricomycotina</taxon>
        <taxon>Agaricomycetes</taxon>
        <taxon>Agaricomycetidae</taxon>
        <taxon>Agaricales</taxon>
        <taxon>Agaricineae</taxon>
        <taxon>Crepidotaceae</taxon>
        <taxon>Crepidotus</taxon>
    </lineage>
</organism>
<name>A0A9P6E3L9_9AGAR</name>
<sequence length="419" mass="47588">MQIIPNELLAEIQAYCDCRTSLNFLLINSEDQTQRRRQLWTHQDSLGPLLELLPASLWTRAPNRGQHRCRHCKNLKKKTFNASTMTLDINAIRQVTMLAGVMSNLVIPSKERCPLIARIATDAMGFIHKEFGGPILCLRSISCWETNDDSRHGPCSASQEELLFQRVLTVCHLDTVECLDVPGVFPNTGDWVAKILEWTGSALKELRISDPPSSTQLWRNTERWTNLTTLIILEDSCNISVLYRHIAQLVSLQTFCININTHSSQDFGSTATIHWPALTKIEFCSPDGPLEEFLALFETPSLQVVKYKPSFGVDGTLMNAIFRASSVLVSIAVTIFDPESMFTPEDTLWSTLEPIDDEDVEPLFRLHTLRELRLDGIFTSEVTEEQIRKLRQQNPSDLLQFEALVGWQGIESDYEEYDT</sequence>
<evidence type="ECO:0000313" key="1">
    <source>
        <dbReference type="EMBL" id="KAF9521918.1"/>
    </source>
</evidence>